<dbReference type="GeneID" id="18812547"/>
<dbReference type="HOGENOM" id="CLU_1750801_0_0_1"/>
<sequence length="149" mass="16636">MPNLSLYPQGFPNPSQLTLHTNPCSTFPNTALAELPRMEPENEDAEDLTLAQAITLLARLSRHSPNSTSACTKIREPDTFDGSNPRKLRSFIVQCQLDFNNHPGTFQTDRAKINYAISFLKAARKLKIISTIQVPTVSSSMTVQTWVFN</sequence>
<dbReference type="OrthoDB" id="2664273at2759"/>
<evidence type="ECO:0000313" key="1">
    <source>
        <dbReference type="EMBL" id="EGO29271.1"/>
    </source>
</evidence>
<proteinExistence type="predicted"/>
<protein>
    <submittedName>
        <fullName evidence="1">Uncharacterized protein</fullName>
    </submittedName>
</protein>
<organism evidence="2">
    <name type="scientific">Serpula lacrymans var. lacrymans (strain S7.9)</name>
    <name type="common">Dry rot fungus</name>
    <dbReference type="NCBI Taxonomy" id="578457"/>
    <lineage>
        <taxon>Eukaryota</taxon>
        <taxon>Fungi</taxon>
        <taxon>Dikarya</taxon>
        <taxon>Basidiomycota</taxon>
        <taxon>Agaricomycotina</taxon>
        <taxon>Agaricomycetes</taxon>
        <taxon>Agaricomycetidae</taxon>
        <taxon>Boletales</taxon>
        <taxon>Coniophorineae</taxon>
        <taxon>Serpulaceae</taxon>
        <taxon>Serpula</taxon>
    </lineage>
</organism>
<gene>
    <name evidence="1" type="ORF">SERLADRAFT_405337</name>
</gene>
<reference evidence="2" key="1">
    <citation type="journal article" date="2011" name="Science">
        <title>The plant cell wall-decomposing machinery underlies the functional diversity of forest fungi.</title>
        <authorList>
            <person name="Eastwood D.C."/>
            <person name="Floudas D."/>
            <person name="Binder M."/>
            <person name="Majcherczyk A."/>
            <person name="Schneider P."/>
            <person name="Aerts A."/>
            <person name="Asiegbu F.O."/>
            <person name="Baker S.E."/>
            <person name="Barry K."/>
            <person name="Bendiksby M."/>
            <person name="Blumentritt M."/>
            <person name="Coutinho P.M."/>
            <person name="Cullen D."/>
            <person name="de Vries R.P."/>
            <person name="Gathman A."/>
            <person name="Goodell B."/>
            <person name="Henrissat B."/>
            <person name="Ihrmark K."/>
            <person name="Kauserud H."/>
            <person name="Kohler A."/>
            <person name="LaButti K."/>
            <person name="Lapidus A."/>
            <person name="Lavin J.L."/>
            <person name="Lee Y.-H."/>
            <person name="Lindquist E."/>
            <person name="Lilly W."/>
            <person name="Lucas S."/>
            <person name="Morin E."/>
            <person name="Murat C."/>
            <person name="Oguiza J.A."/>
            <person name="Park J."/>
            <person name="Pisabarro A.G."/>
            <person name="Riley R."/>
            <person name="Rosling A."/>
            <person name="Salamov A."/>
            <person name="Schmidt O."/>
            <person name="Schmutz J."/>
            <person name="Skrede I."/>
            <person name="Stenlid J."/>
            <person name="Wiebenga A."/>
            <person name="Xie X."/>
            <person name="Kuees U."/>
            <person name="Hibbett D.S."/>
            <person name="Hoffmeister D."/>
            <person name="Hoegberg N."/>
            <person name="Martin F."/>
            <person name="Grigoriev I.V."/>
            <person name="Watkinson S.C."/>
        </authorList>
    </citation>
    <scope>NUCLEOTIDE SEQUENCE [LARGE SCALE GENOMIC DNA]</scope>
    <source>
        <strain evidence="2">S7.9</strain>
    </source>
</reference>
<dbReference type="AlphaFoldDB" id="F8NIC5"/>
<dbReference type="KEGG" id="sla:SERLADRAFT_405337"/>
<name>F8NIC5_SERL9</name>
<dbReference type="Proteomes" id="UP000008064">
    <property type="component" value="Unassembled WGS sequence"/>
</dbReference>
<accession>F8NIC5</accession>
<evidence type="ECO:0000313" key="2">
    <source>
        <dbReference type="Proteomes" id="UP000008064"/>
    </source>
</evidence>
<dbReference type="EMBL" id="GL945429">
    <property type="protein sequence ID" value="EGO29271.1"/>
    <property type="molecule type" value="Genomic_DNA"/>
</dbReference>
<dbReference type="RefSeq" id="XP_007313513.1">
    <property type="nucleotide sequence ID" value="XM_007313451.1"/>
</dbReference>